<evidence type="ECO:0000313" key="3">
    <source>
        <dbReference type="EMBL" id="OLU38433.1"/>
    </source>
</evidence>
<protein>
    <submittedName>
        <fullName evidence="3">Uncharacterized protein</fullName>
    </submittedName>
</protein>
<dbReference type="AlphaFoldDB" id="A0A1U7NF08"/>
<evidence type="ECO:0000256" key="2">
    <source>
        <dbReference type="SAM" id="Phobius"/>
    </source>
</evidence>
<feature type="transmembrane region" description="Helical" evidence="2">
    <location>
        <begin position="20"/>
        <end position="43"/>
    </location>
</feature>
<dbReference type="Proteomes" id="UP000186341">
    <property type="component" value="Unassembled WGS sequence"/>
</dbReference>
<reference evidence="3 4" key="1">
    <citation type="submission" date="2016-11" db="EMBL/GenBank/DDBJ databases">
        <title>Description of two novel members of the family Erysipelotrichaceae: Ileibacterium lipovorans gen. nov., sp. nov. and Dubosiella newyorkensis, gen. nov., sp. nov.</title>
        <authorList>
            <person name="Cox L.M."/>
            <person name="Sohn J."/>
            <person name="Tyrrell K.L."/>
            <person name="Citron D.M."/>
            <person name="Lawson P.A."/>
            <person name="Patel N.B."/>
            <person name="Iizumi T."/>
            <person name="Perez-Perez G.I."/>
            <person name="Goldstein E.J."/>
            <person name="Blaser M.J."/>
        </authorList>
    </citation>
    <scope>NUCLEOTIDE SEQUENCE [LARGE SCALE GENOMIC DNA]</scope>
    <source>
        <strain evidence="3 4">NYU-BL-A3</strain>
    </source>
</reference>
<accession>A0A1U7NF08</accession>
<sequence>MKNLRVAWNQVVEHKKSVLLLIGINILNMIAIGLISALFNGLFRDFWQPIITILMAVVDLGIAYFTIISSIEILKKTVFENQRMDFLEMYKEFFRYGFENWKKYLKTYLIWNVLLSVLTAFGIGLISFFFFSLLAGGFAYSIYDKLYYFSYIYEYADAYAIGEMITSILPFILLIIAFAALITVVGGTVSNSISYYGVYKIAAEENQEEGYTPNFSDCLLLAFLPIGVTSGIAIILVVLLVLGFMLNPVFGLFASFIFMILWILIAIANLVYTEVAYVKILMDVNDDQLGNYYEKPVYGQFTEELNTPVIDQGVNDIQSSDCFNQDPMKANTPLPDLPTTQIQVDVTKTEMVEPNEFASDNLEPDSDITQTIITQTSNKPNENTEDLSADESIKQEENSTKKDTDVNL</sequence>
<feature type="transmembrane region" description="Helical" evidence="2">
    <location>
        <begin position="49"/>
        <end position="74"/>
    </location>
</feature>
<evidence type="ECO:0000313" key="4">
    <source>
        <dbReference type="Proteomes" id="UP000186341"/>
    </source>
</evidence>
<feature type="compositionally biased region" description="Basic and acidic residues" evidence="1">
    <location>
        <begin position="391"/>
        <end position="408"/>
    </location>
</feature>
<gene>
    <name evidence="3" type="ORF">BO222_08355</name>
</gene>
<name>A0A1U7NF08_9FIRM</name>
<feature type="transmembrane region" description="Helical" evidence="2">
    <location>
        <begin position="252"/>
        <end position="272"/>
    </location>
</feature>
<feature type="transmembrane region" description="Helical" evidence="2">
    <location>
        <begin position="171"/>
        <end position="198"/>
    </location>
</feature>
<dbReference type="GeneID" id="82203178"/>
<dbReference type="RefSeq" id="WP_075820121.1">
    <property type="nucleotide sequence ID" value="NZ_CAPNHH010000031.1"/>
</dbReference>
<keyword evidence="4" id="KW-1185">Reference proteome</keyword>
<comment type="caution">
    <text evidence="3">The sequence shown here is derived from an EMBL/GenBank/DDBJ whole genome shotgun (WGS) entry which is preliminary data.</text>
</comment>
<feature type="transmembrane region" description="Helical" evidence="2">
    <location>
        <begin position="219"/>
        <end position="246"/>
    </location>
</feature>
<evidence type="ECO:0000256" key="1">
    <source>
        <dbReference type="SAM" id="MobiDB-lite"/>
    </source>
</evidence>
<keyword evidence="2" id="KW-0812">Transmembrane</keyword>
<keyword evidence="2" id="KW-0472">Membrane</keyword>
<dbReference type="EMBL" id="MPJW01000165">
    <property type="protein sequence ID" value="OLU38433.1"/>
    <property type="molecule type" value="Genomic_DNA"/>
</dbReference>
<proteinExistence type="predicted"/>
<organism evidence="3 4">
    <name type="scientific">Ileibacterium valens</name>
    <dbReference type="NCBI Taxonomy" id="1862668"/>
    <lineage>
        <taxon>Bacteria</taxon>
        <taxon>Bacillati</taxon>
        <taxon>Bacillota</taxon>
        <taxon>Erysipelotrichia</taxon>
        <taxon>Erysipelotrichales</taxon>
        <taxon>Erysipelotrichaceae</taxon>
        <taxon>Ileibacterium</taxon>
    </lineage>
</organism>
<feature type="region of interest" description="Disordered" evidence="1">
    <location>
        <begin position="356"/>
        <end position="408"/>
    </location>
</feature>
<feature type="transmembrane region" description="Helical" evidence="2">
    <location>
        <begin position="110"/>
        <end position="143"/>
    </location>
</feature>
<keyword evidence="2" id="KW-1133">Transmembrane helix</keyword>